<evidence type="ECO:0000313" key="4">
    <source>
        <dbReference type="Proteomes" id="UP000474175"/>
    </source>
</evidence>
<evidence type="ECO:0000256" key="1">
    <source>
        <dbReference type="SAM" id="Phobius"/>
    </source>
</evidence>
<evidence type="ECO:0000256" key="2">
    <source>
        <dbReference type="SAM" id="SignalP"/>
    </source>
</evidence>
<dbReference type="RefSeq" id="WP_163942748.1">
    <property type="nucleotide sequence ID" value="NZ_JAAFZH010000001.1"/>
</dbReference>
<keyword evidence="4" id="KW-1185">Reference proteome</keyword>
<dbReference type="Proteomes" id="UP000474175">
    <property type="component" value="Unassembled WGS sequence"/>
</dbReference>
<keyword evidence="2" id="KW-0732">Signal</keyword>
<protein>
    <recommendedName>
        <fullName evidence="5">LPXTG cell wall anchor domain-containing protein</fullName>
    </recommendedName>
</protein>
<sequence length="61" mass="6744">MKKYALTFLLAVTSVASALADVVIESPGPTRSPTLNYTLFVGLFAVILLLIVRRVRKRKQP</sequence>
<proteinExistence type="predicted"/>
<gene>
    <name evidence="3" type="ORF">GK108_03420</name>
</gene>
<keyword evidence="1" id="KW-0812">Transmembrane</keyword>
<dbReference type="EMBL" id="JAAFZH010000001">
    <property type="protein sequence ID" value="NDU93910.1"/>
    <property type="molecule type" value="Genomic_DNA"/>
</dbReference>
<keyword evidence="1" id="KW-1133">Transmembrane helix</keyword>
<reference evidence="3 4" key="1">
    <citation type="submission" date="2020-02" db="EMBL/GenBank/DDBJ databases">
        <title>Draft genome sequence of two Spirosoma agri KCTC 52727 and Spirosoma terrae KCTC 52035.</title>
        <authorList>
            <person name="Rojas J."/>
            <person name="Ambika Manirajan B."/>
            <person name="Suarez C."/>
            <person name="Ratering S."/>
            <person name="Schnell S."/>
        </authorList>
    </citation>
    <scope>NUCLEOTIDE SEQUENCE [LARGE SCALE GENOMIC DNA]</scope>
    <source>
        <strain evidence="3 4">KCTC 52035</strain>
    </source>
</reference>
<feature type="signal peptide" evidence="2">
    <location>
        <begin position="1"/>
        <end position="20"/>
    </location>
</feature>
<name>A0A6L9L0T1_9BACT</name>
<evidence type="ECO:0008006" key="5">
    <source>
        <dbReference type="Google" id="ProtNLM"/>
    </source>
</evidence>
<dbReference type="AlphaFoldDB" id="A0A6L9L0T1"/>
<evidence type="ECO:0000313" key="3">
    <source>
        <dbReference type="EMBL" id="NDU93910.1"/>
    </source>
</evidence>
<feature type="chain" id="PRO_5026867535" description="LPXTG cell wall anchor domain-containing protein" evidence="2">
    <location>
        <begin position="21"/>
        <end position="61"/>
    </location>
</feature>
<organism evidence="3 4">
    <name type="scientific">Spirosoma terrae</name>
    <dbReference type="NCBI Taxonomy" id="1968276"/>
    <lineage>
        <taxon>Bacteria</taxon>
        <taxon>Pseudomonadati</taxon>
        <taxon>Bacteroidota</taxon>
        <taxon>Cytophagia</taxon>
        <taxon>Cytophagales</taxon>
        <taxon>Cytophagaceae</taxon>
        <taxon>Spirosoma</taxon>
    </lineage>
</organism>
<accession>A0A6L9L0T1</accession>
<feature type="transmembrane region" description="Helical" evidence="1">
    <location>
        <begin position="36"/>
        <end position="52"/>
    </location>
</feature>
<keyword evidence="1" id="KW-0472">Membrane</keyword>
<comment type="caution">
    <text evidence="3">The sequence shown here is derived from an EMBL/GenBank/DDBJ whole genome shotgun (WGS) entry which is preliminary data.</text>
</comment>